<dbReference type="InterPro" id="IPR028994">
    <property type="entry name" value="Integrin_alpha_N"/>
</dbReference>
<organism evidence="3 4">
    <name type="scientific">Chryseobacterium terrae</name>
    <dbReference type="NCBI Taxonomy" id="3163299"/>
    <lineage>
        <taxon>Bacteria</taxon>
        <taxon>Pseudomonadati</taxon>
        <taxon>Bacteroidota</taxon>
        <taxon>Flavobacteriia</taxon>
        <taxon>Flavobacteriales</taxon>
        <taxon>Weeksellaceae</taxon>
        <taxon>Chryseobacterium group</taxon>
        <taxon>Chryseobacterium</taxon>
    </lineage>
</organism>
<comment type="caution">
    <text evidence="3">The sequence shown here is derived from an EMBL/GenBank/DDBJ whole genome shotgun (WGS) entry which is preliminary data.</text>
</comment>
<name>A0ABW8XXU5_9FLAO</name>
<evidence type="ECO:0000313" key="3">
    <source>
        <dbReference type="EMBL" id="MFL9832736.1"/>
    </source>
</evidence>
<dbReference type="RefSeq" id="WP_408086910.1">
    <property type="nucleotide sequence ID" value="NZ_JBELPY010000001.1"/>
</dbReference>
<keyword evidence="1" id="KW-0732">Signal</keyword>
<evidence type="ECO:0000313" key="4">
    <source>
        <dbReference type="Proteomes" id="UP001629058"/>
    </source>
</evidence>
<dbReference type="PANTHER" id="PTHR46580:SF4">
    <property type="entry name" value="ATP_GTP-BINDING PROTEIN"/>
    <property type="match status" value="1"/>
</dbReference>
<reference evidence="3 4" key="1">
    <citation type="submission" date="2024-06" db="EMBL/GenBank/DDBJ databases">
        <authorList>
            <person name="Kaempfer P."/>
            <person name="Viver T."/>
        </authorList>
    </citation>
    <scope>NUCLEOTIDE SEQUENCE [LARGE SCALE GENOMIC DNA]</scope>
    <source>
        <strain evidence="3 4">ST-37</strain>
    </source>
</reference>
<proteinExistence type="predicted"/>
<protein>
    <submittedName>
        <fullName evidence="3">FG-GAP-like repeat-containing protein</fullName>
    </submittedName>
</protein>
<dbReference type="SUPFAM" id="SSF69318">
    <property type="entry name" value="Integrin alpha N-terminal domain"/>
    <property type="match status" value="2"/>
</dbReference>
<dbReference type="InterPro" id="IPR013517">
    <property type="entry name" value="FG-GAP"/>
</dbReference>
<dbReference type="Gene3D" id="2.130.10.130">
    <property type="entry name" value="Integrin alpha, N-terminal"/>
    <property type="match status" value="1"/>
</dbReference>
<evidence type="ECO:0000256" key="1">
    <source>
        <dbReference type="ARBA" id="ARBA00022729"/>
    </source>
</evidence>
<dbReference type="PANTHER" id="PTHR46580">
    <property type="entry name" value="SENSOR KINASE-RELATED"/>
    <property type="match status" value="1"/>
</dbReference>
<accession>A0ABW8XXU5</accession>
<sequence length="508" mass="56532">MTKTLFFLSILTGGQLFAQYSTNNIIEVPFQKNLPNDRPAEMVVADFNNDGNADIVVDGDLAKNQSGYIEFNSKPIFFSGNGSGTLIPVSTTFSHPGNSSFICDAADYNKDGFVDILVSDFWANGMRLYNGHGDFTFTFAYDLPAGTHGAKAKFSDIDLDGDLDVVTVTSGSTAIVEMHVFKNTGNTFNRFGYPSTGNTIFPLDRSFNPLFFVADINRDGRPDVISYSEQSRSGQNRLSCWIQNVNGTFSEEIQKIPPRMGDTPNERFPFGLKDVNKDNHIDLIFFDDLYDHNVKVAYSEPQYPYFGTDVDYQGPSITGGFLGYFLQKALWVDVDNDGQEDCITHNRWSPSNSLEVIKDPLNINGNFSRLTLDMGDTDIHKQGHGLALADLDHDNDVELISLGRDNILRIFNNSTSTLESLPEAECSEKQLNIYPSPAKEKVQIDLCDSQKNNIRGVQIYGMNGDLLRVVPQSEWTTYIVTSGLIPGAYVLHVDLLNGTTFSKKFLKE</sequence>
<feature type="domain" description="Secretion system C-terminal sorting" evidence="2">
    <location>
        <begin position="433"/>
        <end position="505"/>
    </location>
</feature>
<keyword evidence="4" id="KW-1185">Reference proteome</keyword>
<dbReference type="InterPro" id="IPR026444">
    <property type="entry name" value="Secre_tail"/>
</dbReference>
<dbReference type="Proteomes" id="UP001629058">
    <property type="component" value="Unassembled WGS sequence"/>
</dbReference>
<dbReference type="Pfam" id="PF18962">
    <property type="entry name" value="Por_Secre_tail"/>
    <property type="match status" value="1"/>
</dbReference>
<dbReference type="EMBL" id="JBELPY010000001">
    <property type="protein sequence ID" value="MFL9832736.1"/>
    <property type="molecule type" value="Genomic_DNA"/>
</dbReference>
<gene>
    <name evidence="3" type="ORF">ABS765_01685</name>
</gene>
<dbReference type="Pfam" id="PF13517">
    <property type="entry name" value="FG-GAP_3"/>
    <property type="match status" value="2"/>
</dbReference>
<evidence type="ECO:0000259" key="2">
    <source>
        <dbReference type="Pfam" id="PF18962"/>
    </source>
</evidence>